<feature type="transmembrane region" description="Helical" evidence="6">
    <location>
        <begin position="355"/>
        <end position="377"/>
    </location>
</feature>
<proteinExistence type="predicted"/>
<dbReference type="GO" id="GO:0022857">
    <property type="term" value="F:transmembrane transporter activity"/>
    <property type="evidence" value="ECO:0007669"/>
    <property type="project" value="InterPro"/>
</dbReference>
<dbReference type="Proteomes" id="UP001432322">
    <property type="component" value="Unassembled WGS sequence"/>
</dbReference>
<feature type="compositionally biased region" description="Basic and acidic residues" evidence="5">
    <location>
        <begin position="717"/>
        <end position="729"/>
    </location>
</feature>
<feature type="domain" description="Major facilitator superfamily (MFS) profile" evidence="7">
    <location>
        <begin position="266"/>
        <end position="685"/>
    </location>
</feature>
<feature type="transmembrane region" description="Helical" evidence="6">
    <location>
        <begin position="504"/>
        <end position="525"/>
    </location>
</feature>
<evidence type="ECO:0000313" key="8">
    <source>
        <dbReference type="EMBL" id="GMT14523.1"/>
    </source>
</evidence>
<feature type="non-terminal residue" evidence="8">
    <location>
        <position position="1"/>
    </location>
</feature>
<feature type="transmembrane region" description="Helical" evidence="6">
    <location>
        <begin position="664"/>
        <end position="681"/>
    </location>
</feature>
<dbReference type="InterPro" id="IPR036259">
    <property type="entry name" value="MFS_trans_sf"/>
</dbReference>
<evidence type="ECO:0000256" key="1">
    <source>
        <dbReference type="ARBA" id="ARBA00004141"/>
    </source>
</evidence>
<evidence type="ECO:0000256" key="5">
    <source>
        <dbReference type="SAM" id="MobiDB-lite"/>
    </source>
</evidence>
<name>A0AAV5V5V8_9BILA</name>
<sequence>SPLPSSFRPHHLSYHSFSLSYQSASHQFPSCLSMESVDGDPLRPSILPSIDEDSDFVPHSLYNEPAITQSDTDLLIRPRLSPLLASTPVLNKRMTEYLDEIMEGEEGNSILSEPRLNSELEIKNQHYHQQKQYKRGRIDKNLQAIDYDGILQLTGGCKKWQIMMYIIITLHQIPHAMFNLSVVYMMYTPEHWCKVPGFTKSEVQQKNYTWDEFSRSEIMFSLKPNRSLSISEERKYTKSAGFAQCHVYDRDYSQYNESTWSELKGLPKTREVGCTSWEYDTTVMEKTVVTQFNLLCDNNMSRAHLHLAYSLGYLFGCVAGGIVSDKYGRQFAIFFYAFISLFFGFLLYITENYYIFLFIRFCLAISNEAGDIAAYVYCMEITGTEYRSIVGSLMHAPWALGYSLLALLGYTTKSWAAIHGFTVFAHFIALILIYFLDESPRWLIVQNKKSHMIKAESIIRKVCEINKTTLPSDLGIIKHAEKEKWKNEHTTLGQFISLYTSKNLIVRSISLAFIWAATALVYYGLVIALSDQSSPERSVFKQAFFINNAIAGTLELPTLAIGCVVLMRYGRKNALMFCLVFSAISLICAVFANDNLMFLSLMFLAKCFIQGAFNVLYIFTTELSPTVLRNSFIGLNSMISRLGSGASGYVAILSDVTFPKVPMIIFSGLCVAASLCVFSLPETIHSPLPDTIWDAVKLHNPRKPCLSGEEGDEIELEEKSTAGEDKVPL</sequence>
<reference evidence="8" key="1">
    <citation type="submission" date="2023-10" db="EMBL/GenBank/DDBJ databases">
        <title>Genome assembly of Pristionchus species.</title>
        <authorList>
            <person name="Yoshida K."/>
            <person name="Sommer R.J."/>
        </authorList>
    </citation>
    <scope>NUCLEOTIDE SEQUENCE</scope>
    <source>
        <strain evidence="8">RS5133</strain>
    </source>
</reference>
<evidence type="ECO:0000256" key="6">
    <source>
        <dbReference type="SAM" id="Phobius"/>
    </source>
</evidence>
<feature type="transmembrane region" description="Helical" evidence="6">
    <location>
        <begin position="545"/>
        <end position="567"/>
    </location>
</feature>
<dbReference type="CDD" id="cd17317">
    <property type="entry name" value="MFS_SLC22"/>
    <property type="match status" value="1"/>
</dbReference>
<dbReference type="PROSITE" id="PS50850">
    <property type="entry name" value="MFS"/>
    <property type="match status" value="1"/>
</dbReference>
<feature type="transmembrane region" description="Helical" evidence="6">
    <location>
        <begin position="598"/>
        <end position="620"/>
    </location>
</feature>
<dbReference type="GO" id="GO:0016020">
    <property type="term" value="C:membrane"/>
    <property type="evidence" value="ECO:0007669"/>
    <property type="project" value="UniProtKB-SubCell"/>
</dbReference>
<organism evidence="8 9">
    <name type="scientific">Pristionchus fissidentatus</name>
    <dbReference type="NCBI Taxonomy" id="1538716"/>
    <lineage>
        <taxon>Eukaryota</taxon>
        <taxon>Metazoa</taxon>
        <taxon>Ecdysozoa</taxon>
        <taxon>Nematoda</taxon>
        <taxon>Chromadorea</taxon>
        <taxon>Rhabditida</taxon>
        <taxon>Rhabditina</taxon>
        <taxon>Diplogasteromorpha</taxon>
        <taxon>Diplogasteroidea</taxon>
        <taxon>Neodiplogasteridae</taxon>
        <taxon>Pristionchus</taxon>
    </lineage>
</organism>
<evidence type="ECO:0000256" key="4">
    <source>
        <dbReference type="ARBA" id="ARBA00023136"/>
    </source>
</evidence>
<dbReference type="EMBL" id="BTSY01000002">
    <property type="protein sequence ID" value="GMT14523.1"/>
    <property type="molecule type" value="Genomic_DNA"/>
</dbReference>
<feature type="transmembrane region" description="Helical" evidence="6">
    <location>
        <begin position="331"/>
        <end position="349"/>
    </location>
</feature>
<dbReference type="PANTHER" id="PTHR24064">
    <property type="entry name" value="SOLUTE CARRIER FAMILY 22 MEMBER"/>
    <property type="match status" value="1"/>
</dbReference>
<keyword evidence="2 6" id="KW-0812">Transmembrane</keyword>
<dbReference type="InterPro" id="IPR005828">
    <property type="entry name" value="MFS_sugar_transport-like"/>
</dbReference>
<feature type="transmembrane region" description="Helical" evidence="6">
    <location>
        <begin position="632"/>
        <end position="652"/>
    </location>
</feature>
<comment type="caution">
    <text evidence="8">The sequence shown here is derived from an EMBL/GenBank/DDBJ whole genome shotgun (WGS) entry which is preliminary data.</text>
</comment>
<evidence type="ECO:0000259" key="7">
    <source>
        <dbReference type="PROSITE" id="PS50850"/>
    </source>
</evidence>
<feature type="transmembrane region" description="Helical" evidence="6">
    <location>
        <begin position="574"/>
        <end position="592"/>
    </location>
</feature>
<comment type="subcellular location">
    <subcellularLocation>
        <location evidence="1">Membrane</location>
        <topology evidence="1">Multi-pass membrane protein</topology>
    </subcellularLocation>
</comment>
<dbReference type="Pfam" id="PF00083">
    <property type="entry name" value="Sugar_tr"/>
    <property type="match status" value="1"/>
</dbReference>
<feature type="region of interest" description="Disordered" evidence="5">
    <location>
        <begin position="707"/>
        <end position="729"/>
    </location>
</feature>
<feature type="transmembrane region" description="Helical" evidence="6">
    <location>
        <begin position="389"/>
        <end position="410"/>
    </location>
</feature>
<evidence type="ECO:0000313" key="9">
    <source>
        <dbReference type="Proteomes" id="UP001432322"/>
    </source>
</evidence>
<evidence type="ECO:0000256" key="2">
    <source>
        <dbReference type="ARBA" id="ARBA00022692"/>
    </source>
</evidence>
<accession>A0AAV5V5V8</accession>
<keyword evidence="4 6" id="KW-0472">Membrane</keyword>
<gene>
    <name evidence="8" type="ORF">PFISCL1PPCAC_5820</name>
</gene>
<feature type="transmembrane region" description="Helical" evidence="6">
    <location>
        <begin position="303"/>
        <end position="324"/>
    </location>
</feature>
<keyword evidence="9" id="KW-1185">Reference proteome</keyword>
<dbReference type="AlphaFoldDB" id="A0AAV5V5V8"/>
<feature type="transmembrane region" description="Helical" evidence="6">
    <location>
        <begin position="416"/>
        <end position="436"/>
    </location>
</feature>
<dbReference type="Gene3D" id="1.20.1250.20">
    <property type="entry name" value="MFS general substrate transporter like domains"/>
    <property type="match status" value="1"/>
</dbReference>
<dbReference type="InterPro" id="IPR020846">
    <property type="entry name" value="MFS_dom"/>
</dbReference>
<keyword evidence="3 6" id="KW-1133">Transmembrane helix</keyword>
<evidence type="ECO:0000256" key="3">
    <source>
        <dbReference type="ARBA" id="ARBA00022989"/>
    </source>
</evidence>
<dbReference type="SUPFAM" id="SSF103473">
    <property type="entry name" value="MFS general substrate transporter"/>
    <property type="match status" value="1"/>
</dbReference>
<protein>
    <recommendedName>
        <fullName evidence="7">Major facilitator superfamily (MFS) profile domain-containing protein</fullName>
    </recommendedName>
</protein>